<dbReference type="eggNOG" id="KOG3093">
    <property type="taxonomic scope" value="Eukaryota"/>
</dbReference>
<dbReference type="InterPro" id="IPR043472">
    <property type="entry name" value="Macro_dom-like"/>
</dbReference>
<evidence type="ECO:0000256" key="2">
    <source>
        <dbReference type="ARBA" id="ARBA00009528"/>
    </source>
</evidence>
<keyword evidence="5" id="KW-0645">Protease</keyword>
<dbReference type="InterPro" id="IPR023042">
    <property type="entry name" value="Peptidase_M17_leu_NH2_pept"/>
</dbReference>
<comment type="catalytic activity">
    <reaction evidence="1">
        <text>Release of an N-terminal amino acid, Xaa-|-Yaa-, in which Xaa is preferably Leu, but may be other amino acids including Pro although not Arg or Lys, and Yaa may be Pro. Amino acid amides and methyl esters are also readily hydrolyzed, but rates on arylamides are exceedingly low.</text>
        <dbReference type="EC" id="3.4.11.1"/>
    </reaction>
</comment>
<dbReference type="STRING" id="1305764.R9PMB7"/>
<evidence type="ECO:0000256" key="3">
    <source>
        <dbReference type="ARBA" id="ARBA00012565"/>
    </source>
</evidence>
<dbReference type="InterPro" id="IPR000819">
    <property type="entry name" value="Peptidase_M17_C"/>
</dbReference>
<dbReference type="EMBL" id="DF238829">
    <property type="protein sequence ID" value="GAC99255.1"/>
    <property type="molecule type" value="Genomic_DNA"/>
</dbReference>
<dbReference type="Pfam" id="PF00883">
    <property type="entry name" value="Peptidase_M17"/>
    <property type="match status" value="1"/>
</dbReference>
<gene>
    <name evidence="8" type="ORF">PHSY_006855</name>
</gene>
<evidence type="ECO:0000313" key="8">
    <source>
        <dbReference type="EMBL" id="GAC99255.1"/>
    </source>
</evidence>
<comment type="similarity">
    <text evidence="2">Belongs to the peptidase M17 family.</text>
</comment>
<dbReference type="Gene3D" id="3.40.220.10">
    <property type="entry name" value="Leucine Aminopeptidase, subunit E, domain 1"/>
    <property type="match status" value="1"/>
</dbReference>
<dbReference type="HOGENOM" id="CLU_013734_1_2_1"/>
<organism evidence="8 9">
    <name type="scientific">Pseudozyma hubeiensis (strain SY62)</name>
    <name type="common">Yeast</name>
    <dbReference type="NCBI Taxonomy" id="1305764"/>
    <lineage>
        <taxon>Eukaryota</taxon>
        <taxon>Fungi</taxon>
        <taxon>Dikarya</taxon>
        <taxon>Basidiomycota</taxon>
        <taxon>Ustilaginomycotina</taxon>
        <taxon>Ustilaginomycetes</taxon>
        <taxon>Ustilaginales</taxon>
        <taxon>Ustilaginaceae</taxon>
        <taxon>Pseudozyma</taxon>
    </lineage>
</organism>
<dbReference type="GeneID" id="24112121"/>
<keyword evidence="9" id="KW-1185">Reference proteome</keyword>
<reference evidence="9" key="1">
    <citation type="journal article" date="2013" name="Genome Announc.">
        <title>Draft genome sequence of the basidiomycetous yeast-like fungus Pseudozyma hubeiensis SY62, which produces an abundant amount of the biosurfactant mannosylerythritol lipids.</title>
        <authorList>
            <person name="Konishi M."/>
            <person name="Hatada Y."/>
            <person name="Horiuchi J."/>
        </authorList>
    </citation>
    <scope>NUCLEOTIDE SEQUENCE [LARGE SCALE GENOMIC DNA]</scope>
    <source>
        <strain evidence="9">SY62</strain>
    </source>
</reference>
<dbReference type="AlphaFoldDB" id="R9PMB7"/>
<protein>
    <recommendedName>
        <fullName evidence="3">leucyl aminopeptidase</fullName>
        <ecNumber evidence="3">3.4.11.1</ecNumber>
    </recommendedName>
</protein>
<dbReference type="HAMAP" id="MF_00181">
    <property type="entry name" value="Cytosol_peptidase_M17"/>
    <property type="match status" value="1"/>
</dbReference>
<name>R9PMB7_PSEHS</name>
<keyword evidence="6" id="KW-0378">Hydrolase</keyword>
<dbReference type="GO" id="GO:0006508">
    <property type="term" value="P:proteolysis"/>
    <property type="evidence" value="ECO:0007669"/>
    <property type="project" value="UniProtKB-KW"/>
</dbReference>
<evidence type="ECO:0000256" key="1">
    <source>
        <dbReference type="ARBA" id="ARBA00000135"/>
    </source>
</evidence>
<proteinExistence type="inferred from homology"/>
<accession>R9PMB7</accession>
<dbReference type="SUPFAM" id="SSF52949">
    <property type="entry name" value="Macro domain-like"/>
    <property type="match status" value="1"/>
</dbReference>
<sequence length="829" mass="87917">MAIRTAKRQLRKSMAQTLAAMRPDDIASQSRLVAEQVLKSQTYARARSISVYIHMDVGEVMTDEICRSVLQDGKRLYVPLFASPVAPAAATGPTVPSAPVAVKAEFATDMVMLRLRDISEYEGMAANRWGIREPPLTYPDGTIREKALDEATGGDGLDLILAPGVAFDQTGGRLGHGKGYYDRYLTRAEEWAARRSTPPPVTVALALREQVLPSSDRVPADERDRVLDGIISPDGTIQPQTASRNLALLDPPLSHPQAMLPCRLALRSIYSASSFQTTSLLSRTIMSSSTASSLAGVVVGVDTNGASTANNVDVSAQWKASRASSSRSNELRVFYPDNGTPVAAVSLGEQKAAPTTTPDLTPSEKSYLRNEQLERVRLAAAKGVKAIRDLGAGPDDKGDAPVQRSIGLDAMSSPHAAATGANLGLWTVNHFKTRGKNAAHGKEAAVQGGKEIKIVPVDGAADETAKKQLKDAGDDVPSVAPLSWYTGEVYAEAQNWARELKETPANLMTPTIFGQRVTAAFKNVPNTTVIVHDEDWAREQRMNTFLSVAAGTDEPAKFVEIIYKGAPDNDAPSVAYVGKGIVFDSGGISLKPGAGMKAMRADMGGAAAVVATTLAIAKLGLPINVVCATPLTENMPSGKATKPGDIIISRAGISVEVDNTDAEGRLVLADALTYVTETYKPHTLVDVATLTGACMIAVGDVYSAAFTESDSLWNELRVAGEAENDLFWRLPLNDAYLKQISSSNADLCNTGGRLAGASTAAIFLKQFVVGLGERGGAAPSVRYAHLDIAGSMEATPTTINDYQPKGFTGRPVRALIEFARRIAANGGAN</sequence>
<dbReference type="InterPro" id="IPR024185">
    <property type="entry name" value="FTHF_cligase-like_sf"/>
</dbReference>
<dbReference type="GO" id="GO:0070006">
    <property type="term" value="F:metalloaminopeptidase activity"/>
    <property type="evidence" value="ECO:0007669"/>
    <property type="project" value="InterPro"/>
</dbReference>
<dbReference type="SUPFAM" id="SSF100950">
    <property type="entry name" value="NagB/RpiA/CoA transferase-like"/>
    <property type="match status" value="1"/>
</dbReference>
<dbReference type="PANTHER" id="PTHR11963:SF23">
    <property type="entry name" value="CYTOSOL AMINOPEPTIDASE"/>
    <property type="match status" value="1"/>
</dbReference>
<dbReference type="PRINTS" id="PR00481">
    <property type="entry name" value="LAMNOPPTDASE"/>
</dbReference>
<dbReference type="EC" id="3.4.11.1" evidence="3"/>
<dbReference type="PANTHER" id="PTHR11963">
    <property type="entry name" value="LEUCINE AMINOPEPTIDASE-RELATED"/>
    <property type="match status" value="1"/>
</dbReference>
<dbReference type="PROSITE" id="PS00631">
    <property type="entry name" value="CYTOSOL_AP"/>
    <property type="match status" value="1"/>
</dbReference>
<evidence type="ECO:0000256" key="5">
    <source>
        <dbReference type="ARBA" id="ARBA00022670"/>
    </source>
</evidence>
<dbReference type="CDD" id="cd00433">
    <property type="entry name" value="Peptidase_M17"/>
    <property type="match status" value="1"/>
</dbReference>
<dbReference type="InterPro" id="IPR037171">
    <property type="entry name" value="NagB/RpiA_transferase-like"/>
</dbReference>
<dbReference type="RefSeq" id="XP_012192842.1">
    <property type="nucleotide sequence ID" value="XM_012337452.1"/>
</dbReference>
<dbReference type="Pfam" id="PF01812">
    <property type="entry name" value="5-FTHF_cyc-lig"/>
    <property type="match status" value="1"/>
</dbReference>
<dbReference type="InterPro" id="IPR011356">
    <property type="entry name" value="Leucine_aapep/pepB"/>
</dbReference>
<dbReference type="Gene3D" id="3.40.50.10420">
    <property type="entry name" value="NagB/RpiA/CoA transferase-like"/>
    <property type="match status" value="1"/>
</dbReference>
<dbReference type="eggNOG" id="KOG2597">
    <property type="taxonomic scope" value="Eukaryota"/>
</dbReference>
<dbReference type="SUPFAM" id="SSF53187">
    <property type="entry name" value="Zn-dependent exopeptidases"/>
    <property type="match status" value="1"/>
</dbReference>
<feature type="domain" description="Cytosol aminopeptidase" evidence="7">
    <location>
        <begin position="659"/>
        <end position="666"/>
    </location>
</feature>
<dbReference type="GO" id="GO:0005737">
    <property type="term" value="C:cytoplasm"/>
    <property type="evidence" value="ECO:0007669"/>
    <property type="project" value="InterPro"/>
</dbReference>
<evidence type="ECO:0000256" key="4">
    <source>
        <dbReference type="ARBA" id="ARBA00022438"/>
    </source>
</evidence>
<keyword evidence="4" id="KW-0031">Aminopeptidase</keyword>
<dbReference type="Proteomes" id="UP000014071">
    <property type="component" value="Unassembled WGS sequence"/>
</dbReference>
<evidence type="ECO:0000313" key="9">
    <source>
        <dbReference type="Proteomes" id="UP000014071"/>
    </source>
</evidence>
<evidence type="ECO:0000259" key="7">
    <source>
        <dbReference type="PROSITE" id="PS00631"/>
    </source>
</evidence>
<dbReference type="InterPro" id="IPR002698">
    <property type="entry name" value="FTHF_cligase"/>
</dbReference>
<dbReference type="OrthoDB" id="412814at2759"/>
<dbReference type="Gene3D" id="3.40.630.10">
    <property type="entry name" value="Zn peptidases"/>
    <property type="match status" value="1"/>
</dbReference>
<evidence type="ECO:0000256" key="6">
    <source>
        <dbReference type="ARBA" id="ARBA00022801"/>
    </source>
</evidence>
<dbReference type="GO" id="GO:0030145">
    <property type="term" value="F:manganese ion binding"/>
    <property type="evidence" value="ECO:0007669"/>
    <property type="project" value="InterPro"/>
</dbReference>